<dbReference type="HOGENOM" id="CLU_1354604_0_0_1"/>
<accession>U1GGF5</accession>
<dbReference type="RefSeq" id="XP_007785964.1">
    <property type="nucleotide sequence ID" value="XM_007787774.1"/>
</dbReference>
<evidence type="ECO:0000313" key="2">
    <source>
        <dbReference type="Proteomes" id="UP000019373"/>
    </source>
</evidence>
<proteinExistence type="predicted"/>
<reference evidence="2" key="1">
    <citation type="journal article" date="2014" name="BMC Genomics">
        <title>Genome characteristics reveal the impact of lichenization on lichen-forming fungus Endocarpon pusillum Hedwig (Verrucariales, Ascomycota).</title>
        <authorList>
            <person name="Wang Y.-Y."/>
            <person name="Liu B."/>
            <person name="Zhang X.-Y."/>
            <person name="Zhou Q.-M."/>
            <person name="Zhang T."/>
            <person name="Li H."/>
            <person name="Yu Y.-F."/>
            <person name="Zhang X.-L."/>
            <person name="Hao X.-Y."/>
            <person name="Wang M."/>
            <person name="Wang L."/>
            <person name="Wei J.-C."/>
        </authorList>
    </citation>
    <scope>NUCLEOTIDE SEQUENCE [LARGE SCALE GENOMIC DNA]</scope>
    <source>
        <strain evidence="2">Z07020 / HMAS-L-300199</strain>
    </source>
</reference>
<dbReference type="EMBL" id="KE720721">
    <property type="protein sequence ID" value="ERF76752.1"/>
    <property type="molecule type" value="Genomic_DNA"/>
</dbReference>
<organism evidence="1 2">
    <name type="scientific">Endocarpon pusillum (strain Z07020 / HMAS-L-300199)</name>
    <name type="common">Lichen-forming fungus</name>
    <dbReference type="NCBI Taxonomy" id="1263415"/>
    <lineage>
        <taxon>Eukaryota</taxon>
        <taxon>Fungi</taxon>
        <taxon>Dikarya</taxon>
        <taxon>Ascomycota</taxon>
        <taxon>Pezizomycotina</taxon>
        <taxon>Eurotiomycetes</taxon>
        <taxon>Chaetothyriomycetidae</taxon>
        <taxon>Verrucariales</taxon>
        <taxon>Verrucariaceae</taxon>
        <taxon>Endocarpon</taxon>
    </lineage>
</organism>
<keyword evidence="2" id="KW-1185">Reference proteome</keyword>
<protein>
    <submittedName>
        <fullName evidence="1">Uncharacterized protein</fullName>
    </submittedName>
</protein>
<name>U1GGF5_ENDPU</name>
<dbReference type="AlphaFoldDB" id="U1GGF5"/>
<evidence type="ECO:0000313" key="1">
    <source>
        <dbReference type="EMBL" id="ERF76752.1"/>
    </source>
</evidence>
<sequence length="202" mass="22956">MDIVDHSSGCHEYGPITRVNFIPNQVLEVPITDSKKELLHFFLNSKAAGNGVMCCADALMQKAIEESIATGDVESTCILIRLSKHRAVKSNHFCCAVKFGRSHILQILLEEDSTTFPRDNPAFLDWALCEKGKSTFGQSLYDYMQADGSLLSRGRYSFLHFRRGLKKYRSERRTELLEKDGTRWLNADEVICQLNRKYGTGR</sequence>
<dbReference type="Proteomes" id="UP000019373">
    <property type="component" value="Unassembled WGS sequence"/>
</dbReference>
<dbReference type="GeneID" id="19237345"/>
<gene>
    <name evidence="1" type="ORF">EPUS_02291</name>
</gene>